<dbReference type="OMA" id="SKPMYQC"/>
<keyword evidence="2" id="KW-0812">Transmembrane</keyword>
<name>A0A2P6PBQ3_ROSCH</name>
<dbReference type="STRING" id="74649.A0A2P6PBQ3"/>
<reference evidence="3 4" key="1">
    <citation type="journal article" date="2018" name="Nat. Genet.">
        <title>The Rosa genome provides new insights in the design of modern roses.</title>
        <authorList>
            <person name="Bendahmane M."/>
        </authorList>
    </citation>
    <scope>NUCLEOTIDE SEQUENCE [LARGE SCALE GENOMIC DNA]</scope>
    <source>
        <strain evidence="4">cv. Old Blush</strain>
    </source>
</reference>
<dbReference type="GO" id="GO:0009706">
    <property type="term" value="C:chloroplast inner membrane"/>
    <property type="evidence" value="ECO:0007669"/>
    <property type="project" value="TreeGrafter"/>
</dbReference>
<evidence type="ECO:0008006" key="5">
    <source>
        <dbReference type="Google" id="ProtNLM"/>
    </source>
</evidence>
<dbReference type="OrthoDB" id="1700403at2759"/>
<evidence type="ECO:0000313" key="4">
    <source>
        <dbReference type="Proteomes" id="UP000238479"/>
    </source>
</evidence>
<proteinExistence type="predicted"/>
<evidence type="ECO:0000313" key="3">
    <source>
        <dbReference type="EMBL" id="PRQ19348.1"/>
    </source>
</evidence>
<comment type="caution">
    <text evidence="3">The sequence shown here is derived from an EMBL/GenBank/DDBJ whole genome shotgun (WGS) entry which is preliminary data.</text>
</comment>
<protein>
    <recommendedName>
        <fullName evidence="5">Inner membrane localized protein</fullName>
    </recommendedName>
</protein>
<accession>A0A2P6PBQ3</accession>
<dbReference type="InterPro" id="IPR040377">
    <property type="entry name" value="Ssl2009-like"/>
</dbReference>
<keyword evidence="2" id="KW-1133">Transmembrane helix</keyword>
<evidence type="ECO:0000256" key="1">
    <source>
        <dbReference type="SAM" id="MobiDB-lite"/>
    </source>
</evidence>
<keyword evidence="2" id="KW-0472">Membrane</keyword>
<dbReference type="AlphaFoldDB" id="A0A2P6PBQ3"/>
<sequence length="165" mass="17489">MSAISNSLALTTNPSGSSLKQSQQCLGFMAPTNLSLNSNRAGNVQLSSSNRSFAVRASYSDGGRSNSGSIFISGFVLGGLIVGTLGCVYAPQISKTLAGADRKELMRKLPNFLYDEEKEVEKTRKVLAEKIAQLNSAIDGVSGQLRTKEEPDEVPVSADDVEATI</sequence>
<dbReference type="Proteomes" id="UP000238479">
    <property type="component" value="Chromosome 7"/>
</dbReference>
<dbReference type="PANTHER" id="PTHR34048:SF9">
    <property type="match status" value="1"/>
</dbReference>
<dbReference type="PANTHER" id="PTHR34048">
    <property type="entry name" value="LOW-DENSITY RECEPTOR-LIKE PROTEIN"/>
    <property type="match status" value="1"/>
</dbReference>
<dbReference type="Gramene" id="PRQ19348">
    <property type="protein sequence ID" value="PRQ19348"/>
    <property type="gene ID" value="RchiOBHm_Chr7g0216241"/>
</dbReference>
<keyword evidence="4" id="KW-1185">Reference proteome</keyword>
<dbReference type="EMBL" id="PDCK01000045">
    <property type="protein sequence ID" value="PRQ19348.1"/>
    <property type="molecule type" value="Genomic_DNA"/>
</dbReference>
<feature type="transmembrane region" description="Helical" evidence="2">
    <location>
        <begin position="70"/>
        <end position="90"/>
    </location>
</feature>
<dbReference type="GO" id="GO:0009535">
    <property type="term" value="C:chloroplast thylakoid membrane"/>
    <property type="evidence" value="ECO:0007669"/>
    <property type="project" value="TreeGrafter"/>
</dbReference>
<feature type="region of interest" description="Disordered" evidence="1">
    <location>
        <begin position="142"/>
        <end position="165"/>
    </location>
</feature>
<gene>
    <name evidence="3" type="ORF">RchiOBHm_Chr7g0216241</name>
</gene>
<organism evidence="3 4">
    <name type="scientific">Rosa chinensis</name>
    <name type="common">China rose</name>
    <dbReference type="NCBI Taxonomy" id="74649"/>
    <lineage>
        <taxon>Eukaryota</taxon>
        <taxon>Viridiplantae</taxon>
        <taxon>Streptophyta</taxon>
        <taxon>Embryophyta</taxon>
        <taxon>Tracheophyta</taxon>
        <taxon>Spermatophyta</taxon>
        <taxon>Magnoliopsida</taxon>
        <taxon>eudicotyledons</taxon>
        <taxon>Gunneridae</taxon>
        <taxon>Pentapetalae</taxon>
        <taxon>rosids</taxon>
        <taxon>fabids</taxon>
        <taxon>Rosales</taxon>
        <taxon>Rosaceae</taxon>
        <taxon>Rosoideae</taxon>
        <taxon>Rosoideae incertae sedis</taxon>
        <taxon>Rosa</taxon>
    </lineage>
</organism>
<evidence type="ECO:0000256" key="2">
    <source>
        <dbReference type="SAM" id="Phobius"/>
    </source>
</evidence>